<reference evidence="1" key="1">
    <citation type="journal article" date="2021" name="Proc. Natl. Acad. Sci. U.S.A.">
        <title>A Catalog of Tens of Thousands of Viruses from Human Metagenomes Reveals Hidden Associations with Chronic Diseases.</title>
        <authorList>
            <person name="Tisza M.J."/>
            <person name="Buck C.B."/>
        </authorList>
    </citation>
    <scope>NUCLEOTIDE SEQUENCE</scope>
    <source>
        <strain evidence="1">CtB3v5</strain>
    </source>
</reference>
<evidence type="ECO:0000313" key="1">
    <source>
        <dbReference type="EMBL" id="DAD78636.1"/>
    </source>
</evidence>
<dbReference type="EMBL" id="BK014849">
    <property type="protein sequence ID" value="DAD78636.1"/>
    <property type="molecule type" value="Genomic_DNA"/>
</dbReference>
<accession>A0A8S5M8U1</accession>
<proteinExistence type="predicted"/>
<name>A0A8S5M8U1_9CAUD</name>
<sequence length="97" mass="10935">MNDYLSVVMGSLSNLNPVELEKIIEAAQRKKEKIETDKRCSAAIDLVEAFIVYKEATGKHEVKLYDCIDGSTRTDVIVKIDQLFVDDNGDICHNVLF</sequence>
<protein>
    <submittedName>
        <fullName evidence="1">Uncharacterized protein</fullName>
    </submittedName>
</protein>
<organism evidence="1">
    <name type="scientific">Siphoviridae sp. ctB3v5</name>
    <dbReference type="NCBI Taxonomy" id="2826186"/>
    <lineage>
        <taxon>Viruses</taxon>
        <taxon>Duplodnaviria</taxon>
        <taxon>Heunggongvirae</taxon>
        <taxon>Uroviricota</taxon>
        <taxon>Caudoviricetes</taxon>
    </lineage>
</organism>